<evidence type="ECO:0000313" key="8">
    <source>
        <dbReference type="Proteomes" id="UP000242875"/>
    </source>
</evidence>
<comment type="caution">
    <text evidence="7">The sequence shown here is derived from an EMBL/GenBank/DDBJ whole genome shotgun (WGS) entry which is preliminary data.</text>
</comment>
<organism evidence="7 8">
    <name type="scientific">Bifiguratus adelaidae</name>
    <dbReference type="NCBI Taxonomy" id="1938954"/>
    <lineage>
        <taxon>Eukaryota</taxon>
        <taxon>Fungi</taxon>
        <taxon>Fungi incertae sedis</taxon>
        <taxon>Mucoromycota</taxon>
        <taxon>Mucoromycotina</taxon>
        <taxon>Endogonomycetes</taxon>
        <taxon>Endogonales</taxon>
        <taxon>Endogonales incertae sedis</taxon>
        <taxon>Bifiguratus</taxon>
    </lineage>
</organism>
<feature type="transmembrane region" description="Helical" evidence="6">
    <location>
        <begin position="6"/>
        <end position="25"/>
    </location>
</feature>
<dbReference type="AlphaFoldDB" id="A0A261Y117"/>
<proteinExistence type="predicted"/>
<dbReference type="PANTHER" id="PTHR12570:SF85">
    <property type="entry name" value="DUF803 DOMAIN MEMBRANE PROTEIN (AFU_ORTHOLOGUE AFUA_1G15880)"/>
    <property type="match status" value="1"/>
</dbReference>
<feature type="transmembrane region" description="Helical" evidence="6">
    <location>
        <begin position="103"/>
        <end position="122"/>
    </location>
</feature>
<keyword evidence="8" id="KW-1185">Reference proteome</keyword>
<evidence type="ECO:0000256" key="1">
    <source>
        <dbReference type="ARBA" id="ARBA00004141"/>
    </source>
</evidence>
<keyword evidence="2 6" id="KW-0812">Transmembrane</keyword>
<name>A0A261Y117_9FUNG</name>
<feature type="transmembrane region" description="Helical" evidence="6">
    <location>
        <begin position="74"/>
        <end position="96"/>
    </location>
</feature>
<dbReference type="PANTHER" id="PTHR12570">
    <property type="match status" value="1"/>
</dbReference>
<keyword evidence="3 6" id="KW-1133">Transmembrane helix</keyword>
<accession>A0A261Y117</accession>
<dbReference type="EMBL" id="MVBO01000045">
    <property type="protein sequence ID" value="OZJ04305.1"/>
    <property type="molecule type" value="Genomic_DNA"/>
</dbReference>
<feature type="region of interest" description="Disordered" evidence="5">
    <location>
        <begin position="335"/>
        <end position="361"/>
    </location>
</feature>
<evidence type="ECO:0000256" key="3">
    <source>
        <dbReference type="ARBA" id="ARBA00022989"/>
    </source>
</evidence>
<keyword evidence="4 6" id="KW-0472">Membrane</keyword>
<dbReference type="GO" id="GO:0015095">
    <property type="term" value="F:magnesium ion transmembrane transporter activity"/>
    <property type="evidence" value="ECO:0007669"/>
    <property type="project" value="InterPro"/>
</dbReference>
<evidence type="ECO:0008006" key="9">
    <source>
        <dbReference type="Google" id="ProtNLM"/>
    </source>
</evidence>
<dbReference type="Pfam" id="PF05653">
    <property type="entry name" value="Mg_trans_NIPA"/>
    <property type="match status" value="1"/>
</dbReference>
<evidence type="ECO:0000256" key="5">
    <source>
        <dbReference type="SAM" id="MobiDB-lite"/>
    </source>
</evidence>
<comment type="subcellular location">
    <subcellularLocation>
        <location evidence="1">Membrane</location>
        <topology evidence="1">Multi-pass membrane protein</topology>
    </subcellularLocation>
</comment>
<evidence type="ECO:0000256" key="2">
    <source>
        <dbReference type="ARBA" id="ARBA00022692"/>
    </source>
</evidence>
<protein>
    <recommendedName>
        <fullName evidence="9">Magnesium transporter</fullName>
    </recommendedName>
</protein>
<reference evidence="7 8" key="1">
    <citation type="journal article" date="2017" name="Mycologia">
        <title>Bifiguratus adelaidae, gen. et sp. nov., a new member of Mucoromycotina in endophytic and soil-dwelling habitats.</title>
        <authorList>
            <person name="Torres-Cruz T.J."/>
            <person name="Billingsley Tobias T.L."/>
            <person name="Almatruk M."/>
            <person name="Hesse C."/>
            <person name="Kuske C.R."/>
            <person name="Desiro A."/>
            <person name="Benucci G.M."/>
            <person name="Bonito G."/>
            <person name="Stajich J.E."/>
            <person name="Dunlap C."/>
            <person name="Arnold A.E."/>
            <person name="Porras-Alfaro A."/>
        </authorList>
    </citation>
    <scope>NUCLEOTIDE SEQUENCE [LARGE SCALE GENOMIC DNA]</scope>
    <source>
        <strain evidence="7 8">AZ0501</strain>
    </source>
</reference>
<feature type="transmembrane region" description="Helical" evidence="6">
    <location>
        <begin position="211"/>
        <end position="228"/>
    </location>
</feature>
<feature type="transmembrane region" description="Helical" evidence="6">
    <location>
        <begin position="240"/>
        <end position="262"/>
    </location>
</feature>
<feature type="transmembrane region" description="Helical" evidence="6">
    <location>
        <begin position="268"/>
        <end position="288"/>
    </location>
</feature>
<evidence type="ECO:0000256" key="6">
    <source>
        <dbReference type="SAM" id="Phobius"/>
    </source>
</evidence>
<sequence length="361" mass="39652">MEPKYIGLLLAMSSSLLIGLSFIITKKGLTDARRHGVTAADGHHYLKNWTWWAGISTMAVGEVLNFAAYSFAPAILVTPLGALSVIIGAIFASIFLKENLGPAGKIGCLLSLVGAVIIVIHAPEDKEVEGIDELLYYALQPGFLFYCFLVLCFTLFMIYRIVPIWGKKNPLVYISICSLVGSISVMAIKAFGIALKLTFAGNNQFTHPSTYAFGLIVAVCILTQMNYFNKALDQFSTNIVNPIYFVTFTTATILASVILFQGFNTDNYVNVVSLLCGFIIIFSGVYLLDSIARGGDRHHNAPGGVVNGDPRILMSEATLLNAFEEENVGLTELRHSEDSDDEEVGEPVEHRDDEGRYYRRH</sequence>
<dbReference type="InterPro" id="IPR037185">
    <property type="entry name" value="EmrE-like"/>
</dbReference>
<gene>
    <name evidence="7" type="ORF">BZG36_03161</name>
</gene>
<dbReference type="InterPro" id="IPR008521">
    <property type="entry name" value="Mg_trans_NIPA"/>
</dbReference>
<feature type="transmembrane region" description="Helical" evidence="6">
    <location>
        <begin position="171"/>
        <end position="191"/>
    </location>
</feature>
<dbReference type="SUPFAM" id="SSF103481">
    <property type="entry name" value="Multidrug resistance efflux transporter EmrE"/>
    <property type="match status" value="1"/>
</dbReference>
<feature type="transmembrane region" description="Helical" evidence="6">
    <location>
        <begin position="49"/>
        <end position="68"/>
    </location>
</feature>
<feature type="transmembrane region" description="Helical" evidence="6">
    <location>
        <begin position="134"/>
        <end position="159"/>
    </location>
</feature>
<dbReference type="Proteomes" id="UP000242875">
    <property type="component" value="Unassembled WGS sequence"/>
</dbReference>
<dbReference type="GO" id="GO:0016020">
    <property type="term" value="C:membrane"/>
    <property type="evidence" value="ECO:0007669"/>
    <property type="project" value="UniProtKB-SubCell"/>
</dbReference>
<feature type="compositionally biased region" description="Basic and acidic residues" evidence="5">
    <location>
        <begin position="347"/>
        <end position="361"/>
    </location>
</feature>
<dbReference type="OrthoDB" id="6428174at2759"/>
<evidence type="ECO:0000256" key="4">
    <source>
        <dbReference type="ARBA" id="ARBA00023136"/>
    </source>
</evidence>
<evidence type="ECO:0000313" key="7">
    <source>
        <dbReference type="EMBL" id="OZJ04305.1"/>
    </source>
</evidence>